<dbReference type="InterPro" id="IPR004838">
    <property type="entry name" value="NHTrfase_class1_PyrdxlP-BS"/>
</dbReference>
<protein>
    <recommendedName>
        <fullName evidence="3">Aminotransferase</fullName>
        <ecNumber evidence="3">2.6.1.-</ecNumber>
    </recommendedName>
</protein>
<gene>
    <name evidence="5" type="ORF">AArcSt2_01320</name>
</gene>
<comment type="caution">
    <text evidence="5">The sequence shown here is derived from an EMBL/GenBank/DDBJ whole genome shotgun (WGS) entry which is preliminary data.</text>
</comment>
<organism evidence="5 6">
    <name type="scientific">Natronocalculus amylovorans</name>
    <dbReference type="NCBI Taxonomy" id="2917812"/>
    <lineage>
        <taxon>Archaea</taxon>
        <taxon>Methanobacteriati</taxon>
        <taxon>Methanobacteriota</taxon>
        <taxon>Stenosarchaea group</taxon>
        <taxon>Halobacteria</taxon>
        <taxon>Halobacteriales</taxon>
        <taxon>Haloferacaceae</taxon>
        <taxon>Natronocalculus</taxon>
    </lineage>
</organism>
<feature type="domain" description="Aminotransferase class I/classII large" evidence="4">
    <location>
        <begin position="22"/>
        <end position="344"/>
    </location>
</feature>
<dbReference type="PANTHER" id="PTHR42885:SF1">
    <property type="entry name" value="THREONINE-PHOSPHATE DECARBOXYLASE"/>
    <property type="match status" value="1"/>
</dbReference>
<evidence type="ECO:0000256" key="1">
    <source>
        <dbReference type="ARBA" id="ARBA00001933"/>
    </source>
</evidence>
<evidence type="ECO:0000256" key="2">
    <source>
        <dbReference type="ARBA" id="ARBA00022898"/>
    </source>
</evidence>
<dbReference type="Gene3D" id="3.40.640.10">
    <property type="entry name" value="Type I PLP-dependent aspartate aminotransferase-like (Major domain)"/>
    <property type="match status" value="1"/>
</dbReference>
<reference evidence="5" key="1">
    <citation type="journal article" date="2022" name="Syst. Appl. Microbiol.">
        <title>Natronocalculus amylovorans gen. nov., sp. nov., and Natranaeroarchaeum aerophilus sp. nov., dominant culturable amylolytic natronoarchaea from hypersaline soda lakes in southwestern Siberia.</title>
        <authorList>
            <person name="Sorokin D.Y."/>
            <person name="Elcheninov A.G."/>
            <person name="Khizhniak T.V."/>
            <person name="Koenen M."/>
            <person name="Bale N.J."/>
            <person name="Damste J.S.S."/>
            <person name="Kublanov I.V."/>
        </authorList>
    </citation>
    <scope>NUCLEOTIDE SEQUENCE</scope>
    <source>
        <strain evidence="5">AArc-St2</strain>
    </source>
</reference>
<dbReference type="Pfam" id="PF00155">
    <property type="entry name" value="Aminotran_1_2"/>
    <property type="match status" value="1"/>
</dbReference>
<proteinExistence type="inferred from homology"/>
<keyword evidence="3 5" id="KW-0032">Aminotransferase</keyword>
<dbReference type="PROSITE" id="PS00105">
    <property type="entry name" value="AA_TRANSFER_CLASS_1"/>
    <property type="match status" value="1"/>
</dbReference>
<dbReference type="InterPro" id="IPR015424">
    <property type="entry name" value="PyrdxlP-dep_Trfase"/>
</dbReference>
<dbReference type="EMBL" id="JAKRVX010000001">
    <property type="protein sequence ID" value="MCL9815577.1"/>
    <property type="molecule type" value="Genomic_DNA"/>
</dbReference>
<accession>A0AAE3K6U1</accession>
<evidence type="ECO:0000256" key="3">
    <source>
        <dbReference type="RuleBase" id="RU000481"/>
    </source>
</evidence>
<dbReference type="GO" id="GO:0030170">
    <property type="term" value="F:pyridoxal phosphate binding"/>
    <property type="evidence" value="ECO:0007669"/>
    <property type="project" value="InterPro"/>
</dbReference>
<dbReference type="InterPro" id="IPR015421">
    <property type="entry name" value="PyrdxlP-dep_Trfase_major"/>
</dbReference>
<dbReference type="SUPFAM" id="SSF53383">
    <property type="entry name" value="PLP-dependent transferases"/>
    <property type="match status" value="1"/>
</dbReference>
<name>A0AAE3K6U1_9EURY</name>
<evidence type="ECO:0000259" key="4">
    <source>
        <dbReference type="Pfam" id="PF00155"/>
    </source>
</evidence>
<dbReference type="AlphaFoldDB" id="A0AAE3K6U1"/>
<evidence type="ECO:0000313" key="5">
    <source>
        <dbReference type="EMBL" id="MCL9815577.1"/>
    </source>
</evidence>
<dbReference type="RefSeq" id="WP_250582401.1">
    <property type="nucleotide sequence ID" value="NZ_JAKRVX010000001.1"/>
</dbReference>
<dbReference type="Proteomes" id="UP001203207">
    <property type="component" value="Unassembled WGS sequence"/>
</dbReference>
<dbReference type="Gene3D" id="3.90.1150.10">
    <property type="entry name" value="Aspartate Aminotransferase, domain 1"/>
    <property type="match status" value="1"/>
</dbReference>
<sequence>MDHSAIDTLGQVPHGGDPDPRVLDFSANTNPNTPPGTHAAYMDAFAAAKRYPDPAYRSYRTAAAEYLTWEHTQADVHATPLTPASIIPTAGGLVGMRLLFECTLSQGDSVLVPTPSFGEYAREVRLQGATPVFVSHDSILSCDPTGHDVAIVCNPNNPTGTLYDRSALTSFATRCVDAETTLLVDEAFLDYTNAGSLVGMDGVVVARSLTKIFGLPGLRAGFLATTDSLGDRLSTAKPTWGLSTPASRVGEHCFSQTAFVKETIERVATERTRMTDRLSERFTVYPSAAPFLLLETDRPVAEIVAETREHGVAIRDATTFRGLDSHIRVAIKQPSQNDRLLEALNV</sequence>
<comment type="cofactor">
    <cofactor evidence="1 3">
        <name>pyridoxal 5'-phosphate</name>
        <dbReference type="ChEBI" id="CHEBI:597326"/>
    </cofactor>
</comment>
<reference evidence="5" key="2">
    <citation type="submission" date="2022-02" db="EMBL/GenBank/DDBJ databases">
        <authorList>
            <person name="Elcheninov A.G."/>
            <person name="Sorokin D.Y."/>
            <person name="Kublanov I.V."/>
        </authorList>
    </citation>
    <scope>NUCLEOTIDE SEQUENCE</scope>
    <source>
        <strain evidence="5">AArc-St2</strain>
    </source>
</reference>
<keyword evidence="3" id="KW-0808">Transferase</keyword>
<dbReference type="GO" id="GO:0008483">
    <property type="term" value="F:transaminase activity"/>
    <property type="evidence" value="ECO:0007669"/>
    <property type="project" value="UniProtKB-KW"/>
</dbReference>
<comment type="similarity">
    <text evidence="3">Belongs to the class-I pyridoxal-phosphate-dependent aminotransferase family.</text>
</comment>
<keyword evidence="2" id="KW-0663">Pyridoxal phosphate</keyword>
<dbReference type="CDD" id="cd00609">
    <property type="entry name" value="AAT_like"/>
    <property type="match status" value="1"/>
</dbReference>
<keyword evidence="6" id="KW-1185">Reference proteome</keyword>
<dbReference type="EC" id="2.6.1.-" evidence="3"/>
<dbReference type="InterPro" id="IPR015422">
    <property type="entry name" value="PyrdxlP-dep_Trfase_small"/>
</dbReference>
<dbReference type="InterPro" id="IPR004839">
    <property type="entry name" value="Aminotransferase_I/II_large"/>
</dbReference>
<evidence type="ECO:0000313" key="6">
    <source>
        <dbReference type="Proteomes" id="UP001203207"/>
    </source>
</evidence>
<dbReference type="PANTHER" id="PTHR42885">
    <property type="entry name" value="HISTIDINOL-PHOSPHATE AMINOTRANSFERASE-RELATED"/>
    <property type="match status" value="1"/>
</dbReference>